<organism evidence="3">
    <name type="scientific">Oppiella nova</name>
    <dbReference type="NCBI Taxonomy" id="334625"/>
    <lineage>
        <taxon>Eukaryota</taxon>
        <taxon>Metazoa</taxon>
        <taxon>Ecdysozoa</taxon>
        <taxon>Arthropoda</taxon>
        <taxon>Chelicerata</taxon>
        <taxon>Arachnida</taxon>
        <taxon>Acari</taxon>
        <taxon>Acariformes</taxon>
        <taxon>Sarcoptiformes</taxon>
        <taxon>Oribatida</taxon>
        <taxon>Brachypylina</taxon>
        <taxon>Oppioidea</taxon>
        <taxon>Oppiidae</taxon>
        <taxon>Oppiella</taxon>
    </lineage>
</organism>
<dbReference type="Proteomes" id="UP000728032">
    <property type="component" value="Unassembled WGS sequence"/>
</dbReference>
<name>A0A7R9ML96_9ACAR</name>
<sequence length="286" mass="30461">MPKNSNTRPKKKGQSNGNHRKEDIRSVLSGDDCDSVIADNVSVTSYNSSAKWEAGSDDLNVGGAADDCNNEDNGCYIDDFEGKLLEAIDQTSGKSAKTRQMGVEAIRKALITRFCFDFIIDRKVTIGDLLEHSVKRKGEELGSAAILSSVVFITLGASDESDAMFADVESHLIAAVTDPSVAPAVRSKCAAALGLGYFITNNGLDSIDSVMAVFQSIFGASFLKGNGAIPTHTAEISSLHASALYSWTLLLTLYEPSAALRLAESMSKKITELLDSPDVDLRIAAG</sequence>
<evidence type="ECO:0000313" key="3">
    <source>
        <dbReference type="EMBL" id="CAD7661395.1"/>
    </source>
</evidence>
<evidence type="ECO:0000313" key="4">
    <source>
        <dbReference type="Proteomes" id="UP000728032"/>
    </source>
</evidence>
<dbReference type="InterPro" id="IPR007701">
    <property type="entry name" value="Interferon-rel_develop_reg_N"/>
</dbReference>
<accession>A0A7R9ML96</accession>
<dbReference type="InterPro" id="IPR039777">
    <property type="entry name" value="IFRD"/>
</dbReference>
<dbReference type="EMBL" id="OC938335">
    <property type="protein sequence ID" value="CAD7661395.1"/>
    <property type="molecule type" value="Genomic_DNA"/>
</dbReference>
<dbReference type="PANTHER" id="PTHR12354:SF1">
    <property type="entry name" value="INTERFERON-RELATED DEVELOPMENTAL REGULATOR 1"/>
    <property type="match status" value="1"/>
</dbReference>
<reference evidence="3" key="1">
    <citation type="submission" date="2020-11" db="EMBL/GenBank/DDBJ databases">
        <authorList>
            <person name="Tran Van P."/>
        </authorList>
    </citation>
    <scope>NUCLEOTIDE SEQUENCE</scope>
</reference>
<feature type="non-terminal residue" evidence="3">
    <location>
        <position position="286"/>
    </location>
</feature>
<dbReference type="OrthoDB" id="18978at2759"/>
<protein>
    <recommendedName>
        <fullName evidence="2">Interferon-related developmental regulator N-terminal domain-containing protein</fullName>
    </recommendedName>
</protein>
<feature type="region of interest" description="Disordered" evidence="1">
    <location>
        <begin position="1"/>
        <end position="25"/>
    </location>
</feature>
<dbReference type="AlphaFoldDB" id="A0A7R9ML96"/>
<gene>
    <name evidence="3" type="ORF">ONB1V03_LOCUS17956</name>
</gene>
<proteinExistence type="predicted"/>
<keyword evidence="4" id="KW-1185">Reference proteome</keyword>
<dbReference type="PANTHER" id="PTHR12354">
    <property type="entry name" value="INTERFERON-RELATED DEVELOPMENTAL REGULATOR"/>
    <property type="match status" value="1"/>
</dbReference>
<feature type="domain" description="Interferon-related developmental regulator N-terminal" evidence="2">
    <location>
        <begin position="71"/>
        <end position="286"/>
    </location>
</feature>
<dbReference type="Pfam" id="PF05004">
    <property type="entry name" value="IFRD"/>
    <property type="match status" value="1"/>
</dbReference>
<evidence type="ECO:0000259" key="2">
    <source>
        <dbReference type="Pfam" id="PF05004"/>
    </source>
</evidence>
<dbReference type="EMBL" id="CAJPVJ010023510">
    <property type="protein sequence ID" value="CAG2178531.1"/>
    <property type="molecule type" value="Genomic_DNA"/>
</dbReference>
<evidence type="ECO:0000256" key="1">
    <source>
        <dbReference type="SAM" id="MobiDB-lite"/>
    </source>
</evidence>